<keyword evidence="4" id="KW-1185">Reference proteome</keyword>
<feature type="signal peptide" evidence="2">
    <location>
        <begin position="1"/>
        <end position="22"/>
    </location>
</feature>
<organism evidence="3 4">
    <name type="scientific">Apostasia shenzhenica</name>
    <dbReference type="NCBI Taxonomy" id="1088818"/>
    <lineage>
        <taxon>Eukaryota</taxon>
        <taxon>Viridiplantae</taxon>
        <taxon>Streptophyta</taxon>
        <taxon>Embryophyta</taxon>
        <taxon>Tracheophyta</taxon>
        <taxon>Spermatophyta</taxon>
        <taxon>Magnoliopsida</taxon>
        <taxon>Liliopsida</taxon>
        <taxon>Asparagales</taxon>
        <taxon>Orchidaceae</taxon>
        <taxon>Apostasioideae</taxon>
        <taxon>Apostasia</taxon>
    </lineage>
</organism>
<gene>
    <name evidence="3" type="ORF">AXF42_Ash006803</name>
</gene>
<evidence type="ECO:0000256" key="1">
    <source>
        <dbReference type="SAM" id="MobiDB-lite"/>
    </source>
</evidence>
<keyword evidence="2" id="KW-0732">Signal</keyword>
<feature type="chain" id="PRO_5014131936" evidence="2">
    <location>
        <begin position="23"/>
        <end position="65"/>
    </location>
</feature>
<dbReference type="Proteomes" id="UP000236161">
    <property type="component" value="Unassembled WGS sequence"/>
</dbReference>
<proteinExistence type="predicted"/>
<evidence type="ECO:0000313" key="3">
    <source>
        <dbReference type="EMBL" id="PKA55601.1"/>
    </source>
</evidence>
<evidence type="ECO:0000256" key="2">
    <source>
        <dbReference type="SAM" id="SignalP"/>
    </source>
</evidence>
<dbReference type="EMBL" id="KZ451979">
    <property type="protein sequence ID" value="PKA55601.1"/>
    <property type="molecule type" value="Genomic_DNA"/>
</dbReference>
<sequence length="65" mass="6690">MLLLIAVVLLVVTSLQLPAAMAMRPLEGDLGFSAGALLLESLPKGPAPPSDHSCDTHSDIPCPTP</sequence>
<reference evidence="3 4" key="1">
    <citation type="journal article" date="2017" name="Nature">
        <title>The Apostasia genome and the evolution of orchids.</title>
        <authorList>
            <person name="Zhang G.Q."/>
            <person name="Liu K.W."/>
            <person name="Li Z."/>
            <person name="Lohaus R."/>
            <person name="Hsiao Y.Y."/>
            <person name="Niu S.C."/>
            <person name="Wang J.Y."/>
            <person name="Lin Y.C."/>
            <person name="Xu Q."/>
            <person name="Chen L.J."/>
            <person name="Yoshida K."/>
            <person name="Fujiwara S."/>
            <person name="Wang Z.W."/>
            <person name="Zhang Y.Q."/>
            <person name="Mitsuda N."/>
            <person name="Wang M."/>
            <person name="Liu G.H."/>
            <person name="Pecoraro L."/>
            <person name="Huang H.X."/>
            <person name="Xiao X.J."/>
            <person name="Lin M."/>
            <person name="Wu X.Y."/>
            <person name="Wu W.L."/>
            <person name="Chen Y.Y."/>
            <person name="Chang S.B."/>
            <person name="Sakamoto S."/>
            <person name="Ohme-Takagi M."/>
            <person name="Yagi M."/>
            <person name="Zeng S.J."/>
            <person name="Shen C.Y."/>
            <person name="Yeh C.M."/>
            <person name="Luo Y.B."/>
            <person name="Tsai W.C."/>
            <person name="Van de Peer Y."/>
            <person name="Liu Z.J."/>
        </authorList>
    </citation>
    <scope>NUCLEOTIDE SEQUENCE [LARGE SCALE GENOMIC DNA]</scope>
    <source>
        <strain evidence="4">cv. Shenzhen</strain>
        <tissue evidence="3">Stem</tissue>
    </source>
</reference>
<feature type="region of interest" description="Disordered" evidence="1">
    <location>
        <begin position="43"/>
        <end position="65"/>
    </location>
</feature>
<protein>
    <submittedName>
        <fullName evidence="3">Uncharacterized protein</fullName>
    </submittedName>
</protein>
<name>A0A2I0AJ94_9ASPA</name>
<evidence type="ECO:0000313" key="4">
    <source>
        <dbReference type="Proteomes" id="UP000236161"/>
    </source>
</evidence>
<dbReference type="AlphaFoldDB" id="A0A2I0AJ94"/>
<accession>A0A2I0AJ94</accession>